<dbReference type="Proteomes" id="UP000479132">
    <property type="component" value="Unassembled WGS sequence"/>
</dbReference>
<organism evidence="5 6">
    <name type="scientific">Fodinibius halophilus</name>
    <dbReference type="NCBI Taxonomy" id="1736908"/>
    <lineage>
        <taxon>Bacteria</taxon>
        <taxon>Pseudomonadati</taxon>
        <taxon>Balneolota</taxon>
        <taxon>Balneolia</taxon>
        <taxon>Balneolales</taxon>
        <taxon>Balneolaceae</taxon>
        <taxon>Fodinibius</taxon>
    </lineage>
</organism>
<reference evidence="5 6" key="1">
    <citation type="submission" date="2020-02" db="EMBL/GenBank/DDBJ databases">
        <title>Aliifodinibius halophilus 2W32, complete genome.</title>
        <authorList>
            <person name="Li Y."/>
            <person name="Wu S."/>
        </authorList>
    </citation>
    <scope>NUCLEOTIDE SEQUENCE [LARGE SCALE GENOMIC DNA]</scope>
    <source>
        <strain evidence="5 6">2W32</strain>
    </source>
</reference>
<dbReference type="RefSeq" id="WP_165268210.1">
    <property type="nucleotide sequence ID" value="NZ_JAALLS010000010.1"/>
</dbReference>
<dbReference type="SUPFAM" id="SSF51215">
    <property type="entry name" value="Regulatory protein AraC"/>
    <property type="match status" value="1"/>
</dbReference>
<dbReference type="Gene3D" id="1.10.10.60">
    <property type="entry name" value="Homeodomain-like"/>
    <property type="match status" value="1"/>
</dbReference>
<dbReference type="AlphaFoldDB" id="A0A6M1T326"/>
<evidence type="ECO:0000256" key="3">
    <source>
        <dbReference type="ARBA" id="ARBA00023163"/>
    </source>
</evidence>
<dbReference type="GO" id="GO:0043565">
    <property type="term" value="F:sequence-specific DNA binding"/>
    <property type="evidence" value="ECO:0007669"/>
    <property type="project" value="InterPro"/>
</dbReference>
<keyword evidence="3" id="KW-0804">Transcription</keyword>
<dbReference type="InterPro" id="IPR009057">
    <property type="entry name" value="Homeodomain-like_sf"/>
</dbReference>
<name>A0A6M1T326_9BACT</name>
<comment type="caution">
    <text evidence="5">The sequence shown here is derived from an EMBL/GenBank/DDBJ whole genome shotgun (WGS) entry which is preliminary data.</text>
</comment>
<keyword evidence="6" id="KW-1185">Reference proteome</keyword>
<dbReference type="PANTHER" id="PTHR43280">
    <property type="entry name" value="ARAC-FAMILY TRANSCRIPTIONAL REGULATOR"/>
    <property type="match status" value="1"/>
</dbReference>
<dbReference type="PROSITE" id="PS01124">
    <property type="entry name" value="HTH_ARAC_FAMILY_2"/>
    <property type="match status" value="1"/>
</dbReference>
<dbReference type="SMART" id="SM00342">
    <property type="entry name" value="HTH_ARAC"/>
    <property type="match status" value="1"/>
</dbReference>
<dbReference type="InterPro" id="IPR020449">
    <property type="entry name" value="Tscrpt_reg_AraC-type_HTH"/>
</dbReference>
<sequence length="285" mass="33115">MNEIPIRRIPNSKKEPALIGSFNIRDLRDMMDNTDMVQELHRHDFYYILALESAVGTHEIDFISYEVSDYSIFIMRPGQVHELTLKSGSTGYLLQFNADFYIPRSNRSHQLLRKASGTNHYQLDADKSEKNLPALAAIYQEYSAKQNRYQTAIQSYLEIILIELIRQQDNTSSHNVATYKQQRLEDFLELLESHISICKRVSEYADMMNLSAYQLNASTKATVGKTCSELINDLIILESKRQLLATTKQVKEIAYRLGYEDVSYYIRFFKKHTGHSPDAFRQNFK</sequence>
<keyword evidence="2" id="KW-0238">DNA-binding</keyword>
<dbReference type="InterPro" id="IPR037923">
    <property type="entry name" value="HTH-like"/>
</dbReference>
<evidence type="ECO:0000313" key="5">
    <source>
        <dbReference type="EMBL" id="NGP88459.1"/>
    </source>
</evidence>
<dbReference type="EMBL" id="JAALLS010000010">
    <property type="protein sequence ID" value="NGP88459.1"/>
    <property type="molecule type" value="Genomic_DNA"/>
</dbReference>
<accession>A0A6M1T326</accession>
<dbReference type="InterPro" id="IPR018060">
    <property type="entry name" value="HTH_AraC"/>
</dbReference>
<feature type="domain" description="HTH araC/xylS-type" evidence="4">
    <location>
        <begin position="185"/>
        <end position="283"/>
    </location>
</feature>
<dbReference type="PANTHER" id="PTHR43280:SF32">
    <property type="entry name" value="TRANSCRIPTIONAL REGULATORY PROTEIN"/>
    <property type="match status" value="1"/>
</dbReference>
<keyword evidence="1" id="KW-0805">Transcription regulation</keyword>
<evidence type="ECO:0000256" key="2">
    <source>
        <dbReference type="ARBA" id="ARBA00023125"/>
    </source>
</evidence>
<evidence type="ECO:0000256" key="1">
    <source>
        <dbReference type="ARBA" id="ARBA00023015"/>
    </source>
</evidence>
<protein>
    <submittedName>
        <fullName evidence="5">Helix-turn-helix domain-containing protein</fullName>
    </submittedName>
</protein>
<dbReference type="Pfam" id="PF12833">
    <property type="entry name" value="HTH_18"/>
    <property type="match status" value="1"/>
</dbReference>
<evidence type="ECO:0000259" key="4">
    <source>
        <dbReference type="PROSITE" id="PS01124"/>
    </source>
</evidence>
<dbReference type="GO" id="GO:0003700">
    <property type="term" value="F:DNA-binding transcription factor activity"/>
    <property type="evidence" value="ECO:0007669"/>
    <property type="project" value="InterPro"/>
</dbReference>
<proteinExistence type="predicted"/>
<gene>
    <name evidence="5" type="ORF">G3569_08835</name>
</gene>
<dbReference type="PRINTS" id="PR00032">
    <property type="entry name" value="HTHARAC"/>
</dbReference>
<dbReference type="SUPFAM" id="SSF46689">
    <property type="entry name" value="Homeodomain-like"/>
    <property type="match status" value="1"/>
</dbReference>
<evidence type="ECO:0000313" key="6">
    <source>
        <dbReference type="Proteomes" id="UP000479132"/>
    </source>
</evidence>